<organism evidence="1 2">
    <name type="scientific">Catharanthus roseus</name>
    <name type="common">Madagascar periwinkle</name>
    <name type="synonym">Vinca rosea</name>
    <dbReference type="NCBI Taxonomy" id="4058"/>
    <lineage>
        <taxon>Eukaryota</taxon>
        <taxon>Viridiplantae</taxon>
        <taxon>Streptophyta</taxon>
        <taxon>Embryophyta</taxon>
        <taxon>Tracheophyta</taxon>
        <taxon>Spermatophyta</taxon>
        <taxon>Magnoliopsida</taxon>
        <taxon>eudicotyledons</taxon>
        <taxon>Gunneridae</taxon>
        <taxon>Pentapetalae</taxon>
        <taxon>asterids</taxon>
        <taxon>lamiids</taxon>
        <taxon>Gentianales</taxon>
        <taxon>Apocynaceae</taxon>
        <taxon>Rauvolfioideae</taxon>
        <taxon>Vinceae</taxon>
        <taxon>Catharanthinae</taxon>
        <taxon>Catharanthus</taxon>
    </lineage>
</organism>
<proteinExistence type="predicted"/>
<sequence>MGCVASSIDKEERVRICKERKRLVKRLLGLRREFADSQLAYLRALKNTGVTLRQFTESESLEPDDPASGHLLPPSPPLPLPPSPPPPPTFSPDLRGPQKKHLLKTSEEDIIDIDDDDSQTPPPPPVLSTSWEYWDPFGSSLSECEQKIEIGEQVEEENWAETKSEFEEEDEEEEEIPAVDVVNVPPVKQQIVDLVDDNSSTMSWNTKDAADMAMVVWRSKKTLAGIVRELDEYFVNLSAGVKDVAVFLDVNEGDTFLYHSIKANKSRKSNSAKVFSALTWNWSSKSLHSSKDIGGLYSPSEPCQPGAHCMTLEKLYTAEQKLYKEVKEEEIAKSEHQRRSLMLQKLVEEDHDWVKTEKTRAVVETLQSDIFSLQESIGLTCSTISKLIDEELQPQLIALTSGLMCMWRRMYESHQVQNHIAQQLNHLANQHSVDSTTAYRQQAAAQLKNEVTSWYNSFFKLVKSQREYVSILSSWIQLSNFLVDAGQQSISASAVHTLSEHWICELDKLPDKASLDAIKSLISAVHSIVLQQDEEVNLHKRSEKLERKLQRELNTLTEMEIKFAGGSSSSSTNNDELSPKHPLSVKRAKIEALKKQVDDEKEKYANSINVTRAMILNNLQTSLPNVFCALMEFSSAYSQSLEALLSCGSQVEQGNLP</sequence>
<reference evidence="2" key="1">
    <citation type="journal article" date="2023" name="Nat. Plants">
        <title>Single-cell RNA sequencing provides a high-resolution roadmap for understanding the multicellular compartmentation of specialized metabolism.</title>
        <authorList>
            <person name="Sun S."/>
            <person name="Shen X."/>
            <person name="Li Y."/>
            <person name="Li Y."/>
            <person name="Wang S."/>
            <person name="Li R."/>
            <person name="Zhang H."/>
            <person name="Shen G."/>
            <person name="Guo B."/>
            <person name="Wei J."/>
            <person name="Xu J."/>
            <person name="St-Pierre B."/>
            <person name="Chen S."/>
            <person name="Sun C."/>
        </authorList>
    </citation>
    <scope>NUCLEOTIDE SEQUENCE [LARGE SCALE GENOMIC DNA]</scope>
</reference>
<evidence type="ECO:0000313" key="1">
    <source>
        <dbReference type="EMBL" id="KAI5671055.1"/>
    </source>
</evidence>
<dbReference type="Proteomes" id="UP001060085">
    <property type="component" value="Linkage Group LG03"/>
</dbReference>
<evidence type="ECO:0000313" key="2">
    <source>
        <dbReference type="Proteomes" id="UP001060085"/>
    </source>
</evidence>
<gene>
    <name evidence="1" type="ORF">M9H77_11419</name>
</gene>
<name>A0ACC0BEK2_CATRO</name>
<accession>A0ACC0BEK2</accession>
<keyword evidence="2" id="KW-1185">Reference proteome</keyword>
<comment type="caution">
    <text evidence="1">The sequence shown here is derived from an EMBL/GenBank/DDBJ whole genome shotgun (WGS) entry which is preliminary data.</text>
</comment>
<dbReference type="EMBL" id="CM044703">
    <property type="protein sequence ID" value="KAI5671055.1"/>
    <property type="molecule type" value="Genomic_DNA"/>
</dbReference>
<protein>
    <submittedName>
        <fullName evidence="1">Uncharacterized protein</fullName>
    </submittedName>
</protein>